<gene>
    <name evidence="2" type="ORF">SM436_36275</name>
</gene>
<keyword evidence="3" id="KW-1185">Reference proteome</keyword>
<dbReference type="RefSeq" id="WP_371946198.1">
    <property type="nucleotide sequence ID" value="NZ_JAXCEH010000043.1"/>
</dbReference>
<reference evidence="2 3" key="1">
    <citation type="submission" date="2023-11" db="EMBL/GenBank/DDBJ databases">
        <title>Actinomadura monticuli sp. nov., isolated from volcanic ash.</title>
        <authorList>
            <person name="Lee S.D."/>
            <person name="Yang H."/>
            <person name="Kim I.S."/>
        </authorList>
    </citation>
    <scope>NUCLEOTIDE SEQUENCE [LARGE SCALE GENOMIC DNA]</scope>
    <source>
        <strain evidence="2 3">DSM 45346</strain>
    </source>
</reference>
<organism evidence="2 3">
    <name type="scientific">Actinomadura chokoriensis</name>
    <dbReference type="NCBI Taxonomy" id="454156"/>
    <lineage>
        <taxon>Bacteria</taxon>
        <taxon>Bacillati</taxon>
        <taxon>Actinomycetota</taxon>
        <taxon>Actinomycetes</taxon>
        <taxon>Streptosporangiales</taxon>
        <taxon>Thermomonosporaceae</taxon>
        <taxon>Actinomadura</taxon>
    </lineage>
</organism>
<sequence>MTEQESPTNEAIERLAGELHERGRALNHLLAQGPPGLTEPATAYTVLANLTQTSFRLAQTAEQIDAFLTRELDAGRLGHDRGDDPVQAVTAVHNALGQVTEQAADLGESFRRAASALAPIRAQDGGGELSPGRRTVVNLVEREDAQVGPASKDFPRTINEVLPGPAVAEDLPPELRSPPQPPHPRRGR</sequence>
<proteinExistence type="predicted"/>
<dbReference type="EMBL" id="JAXCEH010000043">
    <property type="protein sequence ID" value="MFA1559181.1"/>
    <property type="molecule type" value="Genomic_DNA"/>
</dbReference>
<accession>A0ABV4R8D4</accession>
<evidence type="ECO:0000313" key="3">
    <source>
        <dbReference type="Proteomes" id="UP001569904"/>
    </source>
</evidence>
<feature type="region of interest" description="Disordered" evidence="1">
    <location>
        <begin position="144"/>
        <end position="188"/>
    </location>
</feature>
<protein>
    <submittedName>
        <fullName evidence="2">Uncharacterized protein</fullName>
    </submittedName>
</protein>
<evidence type="ECO:0000256" key="1">
    <source>
        <dbReference type="SAM" id="MobiDB-lite"/>
    </source>
</evidence>
<comment type="caution">
    <text evidence="2">The sequence shown here is derived from an EMBL/GenBank/DDBJ whole genome shotgun (WGS) entry which is preliminary data.</text>
</comment>
<dbReference type="Proteomes" id="UP001569904">
    <property type="component" value="Unassembled WGS sequence"/>
</dbReference>
<evidence type="ECO:0000313" key="2">
    <source>
        <dbReference type="EMBL" id="MFA1559181.1"/>
    </source>
</evidence>
<name>A0ABV4R8D4_9ACTN</name>